<dbReference type="EMBL" id="JBJJXI010000103">
    <property type="protein sequence ID" value="KAL3392606.1"/>
    <property type="molecule type" value="Genomic_DNA"/>
</dbReference>
<evidence type="ECO:0000313" key="2">
    <source>
        <dbReference type="EMBL" id="KAL3392606.1"/>
    </source>
</evidence>
<feature type="transmembrane region" description="Helical" evidence="1">
    <location>
        <begin position="39"/>
        <end position="62"/>
    </location>
</feature>
<proteinExistence type="predicted"/>
<comment type="caution">
    <text evidence="2">The sequence shown here is derived from an EMBL/GenBank/DDBJ whole genome shotgun (WGS) entry which is preliminary data.</text>
</comment>
<keyword evidence="3" id="KW-1185">Reference proteome</keyword>
<keyword evidence="1" id="KW-0812">Transmembrane</keyword>
<keyword evidence="1" id="KW-0472">Membrane</keyword>
<accession>A0ABD2WJ49</accession>
<gene>
    <name evidence="2" type="ORF">TKK_012919</name>
</gene>
<protein>
    <submittedName>
        <fullName evidence="2">Uncharacterized protein</fullName>
    </submittedName>
</protein>
<name>A0ABD2WJ49_9HYME</name>
<organism evidence="2 3">
    <name type="scientific">Trichogramma kaykai</name>
    <dbReference type="NCBI Taxonomy" id="54128"/>
    <lineage>
        <taxon>Eukaryota</taxon>
        <taxon>Metazoa</taxon>
        <taxon>Ecdysozoa</taxon>
        <taxon>Arthropoda</taxon>
        <taxon>Hexapoda</taxon>
        <taxon>Insecta</taxon>
        <taxon>Pterygota</taxon>
        <taxon>Neoptera</taxon>
        <taxon>Endopterygota</taxon>
        <taxon>Hymenoptera</taxon>
        <taxon>Apocrita</taxon>
        <taxon>Proctotrupomorpha</taxon>
        <taxon>Chalcidoidea</taxon>
        <taxon>Trichogrammatidae</taxon>
        <taxon>Trichogramma</taxon>
    </lineage>
</organism>
<reference evidence="2 3" key="1">
    <citation type="journal article" date="2024" name="bioRxiv">
        <title>A reference genome for Trichogramma kaykai: A tiny desert-dwelling parasitoid wasp with competing sex-ratio distorters.</title>
        <authorList>
            <person name="Culotta J."/>
            <person name="Lindsey A.R."/>
        </authorList>
    </citation>
    <scope>NUCLEOTIDE SEQUENCE [LARGE SCALE GENOMIC DNA]</scope>
    <source>
        <strain evidence="2 3">KSX58</strain>
    </source>
</reference>
<sequence length="85" mass="9184">MYTDTCHEIHARPAAAAAAASELLSLSPPRRLSCATSQASLLLLLSLLFLCLYVRSCALVEYSTPLLAARRRQFGDRDLSSADTA</sequence>
<evidence type="ECO:0000256" key="1">
    <source>
        <dbReference type="SAM" id="Phobius"/>
    </source>
</evidence>
<evidence type="ECO:0000313" key="3">
    <source>
        <dbReference type="Proteomes" id="UP001627154"/>
    </source>
</evidence>
<dbReference type="AlphaFoldDB" id="A0ABD2WJ49"/>
<dbReference type="Proteomes" id="UP001627154">
    <property type="component" value="Unassembled WGS sequence"/>
</dbReference>
<keyword evidence="1" id="KW-1133">Transmembrane helix</keyword>